<dbReference type="GO" id="GO:0008270">
    <property type="term" value="F:zinc ion binding"/>
    <property type="evidence" value="ECO:0007669"/>
    <property type="project" value="UniProtKB-KW"/>
</dbReference>
<dbReference type="AlphaFoldDB" id="A0A0J8B9H5"/>
<evidence type="ECO:0000256" key="12">
    <source>
        <dbReference type="ARBA" id="ARBA00023136"/>
    </source>
</evidence>
<keyword evidence="11 15" id="KW-1133">Transmembrane helix</keyword>
<dbReference type="EMBL" id="KQ090304">
    <property type="protein sequence ID" value="KMS97596.1"/>
    <property type="molecule type" value="Genomic_DNA"/>
</dbReference>
<dbReference type="GO" id="GO:0016567">
    <property type="term" value="P:protein ubiquitination"/>
    <property type="evidence" value="ECO:0007669"/>
    <property type="project" value="UniProtKB-UniPathway"/>
</dbReference>
<comment type="catalytic activity">
    <reaction evidence="1">
        <text>S-ubiquitinyl-[E2 ubiquitin-conjugating enzyme]-L-cysteine + [acceptor protein]-L-lysine = [E2 ubiquitin-conjugating enzyme]-L-cysteine + N(6)-ubiquitinyl-[acceptor protein]-L-lysine.</text>
        <dbReference type="EC" id="2.3.2.27"/>
    </reaction>
</comment>
<evidence type="ECO:0000256" key="14">
    <source>
        <dbReference type="PROSITE-ProRule" id="PRU00175"/>
    </source>
</evidence>
<keyword evidence="8 14" id="KW-0863">Zinc-finger</keyword>
<dbReference type="PANTHER" id="PTHR46913">
    <property type="entry name" value="RING-H2 FINGER PROTEIN ATL16"/>
    <property type="match status" value="1"/>
</dbReference>
<keyword evidence="9" id="KW-0833">Ubl conjugation pathway</keyword>
<evidence type="ECO:0000256" key="13">
    <source>
        <dbReference type="ARBA" id="ARBA00024209"/>
    </source>
</evidence>
<dbReference type="UniPathway" id="UPA00143"/>
<dbReference type="SMART" id="SM01197">
    <property type="entry name" value="FANCL_C"/>
    <property type="match status" value="1"/>
</dbReference>
<evidence type="ECO:0000256" key="9">
    <source>
        <dbReference type="ARBA" id="ARBA00022786"/>
    </source>
</evidence>
<evidence type="ECO:0000256" key="6">
    <source>
        <dbReference type="ARBA" id="ARBA00022692"/>
    </source>
</evidence>
<sequence length="370" mass="41143">MNPKAPCSLRLCTISCPEWCDALFPPLLPPPPFAFPEDNSQTSPTFSPLVIAIIGILASAFLLVSYYAIISKYCGKSESSNNRSREIHPSNDQELFDQDFDPSIRHNPSYHEPWLISTQGLDEALIKTITVFKYKKGQNGLNNLVGVNDCSVCLGEFLEDDTLRLLPKCSHAFHVVCIDTWLRSHSNCPLCRANIISTLAQPTPNNNPSFVVLHNNDTNAQNHNHTLLENRVEIELSDHNQEGRQLSDGVQASGRNLRKTPFRALSDLGVRVHGGEDMMKRSISMDHRYETRVDVTKYNHGEEDICQFHDQCLKRAGGESSKSGICNNGSSSKSGVLHCVMSNVAMKRSFSSGRFLFSKNGRGKNAVIPL</sequence>
<dbReference type="CDD" id="cd16461">
    <property type="entry name" value="RING-H2_EL5-like"/>
    <property type="match status" value="1"/>
</dbReference>
<name>A0A0J8B9H5_BETVV</name>
<evidence type="ECO:0000256" key="4">
    <source>
        <dbReference type="ARBA" id="ARBA00012483"/>
    </source>
</evidence>
<dbReference type="InterPro" id="IPR044600">
    <property type="entry name" value="ATL1/ATL16-like"/>
</dbReference>
<evidence type="ECO:0000259" key="16">
    <source>
        <dbReference type="PROSITE" id="PS50089"/>
    </source>
</evidence>
<keyword evidence="10" id="KW-0862">Zinc</keyword>
<dbReference type="OMA" id="PYMSTRD"/>
<dbReference type="InterPro" id="IPR013083">
    <property type="entry name" value="Znf_RING/FYVE/PHD"/>
</dbReference>
<evidence type="ECO:0000256" key="11">
    <source>
        <dbReference type="ARBA" id="ARBA00022989"/>
    </source>
</evidence>
<dbReference type="InterPro" id="IPR001841">
    <property type="entry name" value="Znf_RING"/>
</dbReference>
<evidence type="ECO:0000256" key="15">
    <source>
        <dbReference type="SAM" id="Phobius"/>
    </source>
</evidence>
<evidence type="ECO:0000256" key="3">
    <source>
        <dbReference type="ARBA" id="ARBA00004906"/>
    </source>
</evidence>
<dbReference type="KEGG" id="bvg:104908176"/>
<dbReference type="Gene3D" id="3.30.40.10">
    <property type="entry name" value="Zinc/RING finger domain, C3HC4 (zinc finger)"/>
    <property type="match status" value="1"/>
</dbReference>
<keyword evidence="5" id="KW-0808">Transferase</keyword>
<keyword evidence="18" id="KW-1185">Reference proteome</keyword>
<accession>A0A0J8B9H5</accession>
<dbReference type="GO" id="GO:0016020">
    <property type="term" value="C:membrane"/>
    <property type="evidence" value="ECO:0007669"/>
    <property type="project" value="UniProtKB-SubCell"/>
</dbReference>
<dbReference type="PROSITE" id="PS50089">
    <property type="entry name" value="ZF_RING_2"/>
    <property type="match status" value="1"/>
</dbReference>
<dbReference type="FunFam" id="3.30.40.10:FF:000187">
    <property type="entry name" value="E3 ubiquitin-protein ligase ATL6"/>
    <property type="match status" value="1"/>
</dbReference>
<dbReference type="SUPFAM" id="SSF57850">
    <property type="entry name" value="RING/U-box"/>
    <property type="match status" value="1"/>
</dbReference>
<dbReference type="PANTHER" id="PTHR46913:SF1">
    <property type="entry name" value="RING-H2 FINGER PROTEIN ATL16"/>
    <property type="match status" value="1"/>
</dbReference>
<evidence type="ECO:0000256" key="1">
    <source>
        <dbReference type="ARBA" id="ARBA00000900"/>
    </source>
</evidence>
<evidence type="ECO:0000256" key="2">
    <source>
        <dbReference type="ARBA" id="ARBA00004167"/>
    </source>
</evidence>
<dbReference type="Pfam" id="PF13639">
    <property type="entry name" value="zf-RING_2"/>
    <property type="match status" value="1"/>
</dbReference>
<evidence type="ECO:0000256" key="7">
    <source>
        <dbReference type="ARBA" id="ARBA00022723"/>
    </source>
</evidence>
<keyword evidence="12 15" id="KW-0472">Membrane</keyword>
<evidence type="ECO:0000256" key="10">
    <source>
        <dbReference type="ARBA" id="ARBA00022833"/>
    </source>
</evidence>
<evidence type="ECO:0000313" key="17">
    <source>
        <dbReference type="EMBL" id="KMS97596.1"/>
    </source>
</evidence>
<comment type="pathway">
    <text evidence="3">Protein modification; protein ubiquitination.</text>
</comment>
<reference evidence="17 18" key="1">
    <citation type="journal article" date="2014" name="Nature">
        <title>The genome of the recently domesticated crop plant sugar beet (Beta vulgaris).</title>
        <authorList>
            <person name="Dohm J.C."/>
            <person name="Minoche A.E."/>
            <person name="Holtgrawe D."/>
            <person name="Capella-Gutierrez S."/>
            <person name="Zakrzewski F."/>
            <person name="Tafer H."/>
            <person name="Rupp O."/>
            <person name="Sorensen T.R."/>
            <person name="Stracke R."/>
            <person name="Reinhardt R."/>
            <person name="Goesmann A."/>
            <person name="Kraft T."/>
            <person name="Schulz B."/>
            <person name="Stadler P.F."/>
            <person name="Schmidt T."/>
            <person name="Gabaldon T."/>
            <person name="Lehrach H."/>
            <person name="Weisshaar B."/>
            <person name="Himmelbauer H."/>
        </authorList>
    </citation>
    <scope>NUCLEOTIDE SEQUENCE [LARGE SCALE GENOMIC DNA]</scope>
    <source>
        <tissue evidence="17">Taproot</tissue>
    </source>
</reference>
<dbReference type="OrthoDB" id="9984778at2759"/>
<evidence type="ECO:0000256" key="5">
    <source>
        <dbReference type="ARBA" id="ARBA00022679"/>
    </source>
</evidence>
<proteinExistence type="inferred from homology"/>
<keyword evidence="6 15" id="KW-0812">Transmembrane</keyword>
<dbReference type="Gramene" id="KMS97596">
    <property type="protein sequence ID" value="KMS97596"/>
    <property type="gene ID" value="BVRB_5g125650"/>
</dbReference>
<dbReference type="eggNOG" id="KOG0800">
    <property type="taxonomic scope" value="Eukaryota"/>
</dbReference>
<dbReference type="SMART" id="SM00184">
    <property type="entry name" value="RING"/>
    <property type="match status" value="1"/>
</dbReference>
<evidence type="ECO:0000313" key="18">
    <source>
        <dbReference type="Proteomes" id="UP000035740"/>
    </source>
</evidence>
<protein>
    <recommendedName>
        <fullName evidence="4">RING-type E3 ubiquitin transferase</fullName>
        <ecNumber evidence="4">2.3.2.27</ecNumber>
    </recommendedName>
</protein>
<dbReference type="GO" id="GO:0061630">
    <property type="term" value="F:ubiquitin protein ligase activity"/>
    <property type="evidence" value="ECO:0007669"/>
    <property type="project" value="UniProtKB-EC"/>
</dbReference>
<evidence type="ECO:0000256" key="8">
    <source>
        <dbReference type="ARBA" id="ARBA00022771"/>
    </source>
</evidence>
<keyword evidence="7" id="KW-0479">Metal-binding</keyword>
<comment type="subcellular location">
    <subcellularLocation>
        <location evidence="2">Membrane</location>
        <topology evidence="2">Single-pass membrane protein</topology>
    </subcellularLocation>
</comment>
<feature type="domain" description="RING-type" evidence="16">
    <location>
        <begin position="150"/>
        <end position="192"/>
    </location>
</feature>
<gene>
    <name evidence="17" type="ORF">BVRB_5g125650</name>
</gene>
<dbReference type="Proteomes" id="UP000035740">
    <property type="component" value="Unassembled WGS sequence"/>
</dbReference>
<feature type="transmembrane region" description="Helical" evidence="15">
    <location>
        <begin position="46"/>
        <end position="69"/>
    </location>
</feature>
<comment type="similarity">
    <text evidence="13">Belongs to the RING-type zinc finger family. ATL subfamily.</text>
</comment>
<organism evidence="17 18">
    <name type="scientific">Beta vulgaris subsp. vulgaris</name>
    <name type="common">Beet</name>
    <dbReference type="NCBI Taxonomy" id="3555"/>
    <lineage>
        <taxon>Eukaryota</taxon>
        <taxon>Viridiplantae</taxon>
        <taxon>Streptophyta</taxon>
        <taxon>Embryophyta</taxon>
        <taxon>Tracheophyta</taxon>
        <taxon>Spermatophyta</taxon>
        <taxon>Magnoliopsida</taxon>
        <taxon>eudicotyledons</taxon>
        <taxon>Gunneridae</taxon>
        <taxon>Pentapetalae</taxon>
        <taxon>Caryophyllales</taxon>
        <taxon>Chenopodiaceae</taxon>
        <taxon>Betoideae</taxon>
        <taxon>Beta</taxon>
    </lineage>
</organism>
<dbReference type="EC" id="2.3.2.27" evidence="4"/>